<name>A0A830F7E6_9EURY</name>
<dbReference type="OrthoDB" id="212263at2157"/>
<keyword evidence="3" id="KW-1185">Reference proteome</keyword>
<evidence type="ECO:0000256" key="1">
    <source>
        <dbReference type="SAM" id="MobiDB-lite"/>
    </source>
</evidence>
<organism evidence="2 3">
    <name type="scientific">Halocalculus aciditolerans</name>
    <dbReference type="NCBI Taxonomy" id="1383812"/>
    <lineage>
        <taxon>Archaea</taxon>
        <taxon>Methanobacteriati</taxon>
        <taxon>Methanobacteriota</taxon>
        <taxon>Stenosarchaea group</taxon>
        <taxon>Halobacteria</taxon>
        <taxon>Halobacteriales</taxon>
        <taxon>Halobacteriaceae</taxon>
        <taxon>Halocalculus</taxon>
    </lineage>
</organism>
<dbReference type="AlphaFoldDB" id="A0A830F7E6"/>
<evidence type="ECO:0000313" key="2">
    <source>
        <dbReference type="EMBL" id="GGL61743.1"/>
    </source>
</evidence>
<proteinExistence type="predicted"/>
<reference evidence="2" key="2">
    <citation type="submission" date="2020-09" db="EMBL/GenBank/DDBJ databases">
        <authorList>
            <person name="Sun Q."/>
            <person name="Ohkuma M."/>
        </authorList>
    </citation>
    <scope>NUCLEOTIDE SEQUENCE</scope>
    <source>
        <strain evidence="2">JCM 19596</strain>
    </source>
</reference>
<reference evidence="2" key="1">
    <citation type="journal article" date="2014" name="Int. J. Syst. Evol. Microbiol.">
        <title>Complete genome sequence of Corynebacterium casei LMG S-19264T (=DSM 44701T), isolated from a smear-ripened cheese.</title>
        <authorList>
            <consortium name="US DOE Joint Genome Institute (JGI-PGF)"/>
            <person name="Walter F."/>
            <person name="Albersmeier A."/>
            <person name="Kalinowski J."/>
            <person name="Ruckert C."/>
        </authorList>
    </citation>
    <scope>NUCLEOTIDE SEQUENCE</scope>
    <source>
        <strain evidence="2">JCM 19596</strain>
    </source>
</reference>
<protein>
    <submittedName>
        <fullName evidence="2">Uncharacterized protein</fullName>
    </submittedName>
</protein>
<dbReference type="RefSeq" id="WP_188978481.1">
    <property type="nucleotide sequence ID" value="NZ_BMPG01000002.1"/>
</dbReference>
<sequence>MTRHDAVPSGDDTTPARPGPNPAADTFAGGRRSATATLTDQFRRVHGDHADPDPVLYRRVDGALTRLAATATGRETWDVVRWYALYGRLDSVGYDADWMHAQVEPRCTRCGGRLRYELDGDITGVCAADDDDCTDTDQLAAFRALVARLYERTFDDAFDAARLIVP</sequence>
<evidence type="ECO:0000313" key="3">
    <source>
        <dbReference type="Proteomes" id="UP000607197"/>
    </source>
</evidence>
<gene>
    <name evidence="2" type="ORF">GCM10009039_19920</name>
</gene>
<feature type="region of interest" description="Disordered" evidence="1">
    <location>
        <begin position="1"/>
        <end position="31"/>
    </location>
</feature>
<dbReference type="Proteomes" id="UP000607197">
    <property type="component" value="Unassembled WGS sequence"/>
</dbReference>
<dbReference type="EMBL" id="BMPG01000002">
    <property type="protein sequence ID" value="GGL61743.1"/>
    <property type="molecule type" value="Genomic_DNA"/>
</dbReference>
<accession>A0A830F7E6</accession>
<comment type="caution">
    <text evidence="2">The sequence shown here is derived from an EMBL/GenBank/DDBJ whole genome shotgun (WGS) entry which is preliminary data.</text>
</comment>